<evidence type="ECO:0000313" key="2">
    <source>
        <dbReference type="Proteomes" id="UP000198287"/>
    </source>
</evidence>
<evidence type="ECO:0000313" key="1">
    <source>
        <dbReference type="EMBL" id="OXA63564.1"/>
    </source>
</evidence>
<dbReference type="Proteomes" id="UP000198287">
    <property type="component" value="Unassembled WGS sequence"/>
</dbReference>
<reference evidence="1 2" key="1">
    <citation type="submission" date="2015-12" db="EMBL/GenBank/DDBJ databases">
        <title>The genome of Folsomia candida.</title>
        <authorList>
            <person name="Faddeeva A."/>
            <person name="Derks M.F."/>
            <person name="Anvar Y."/>
            <person name="Smit S."/>
            <person name="Van Straalen N."/>
            <person name="Roelofs D."/>
        </authorList>
    </citation>
    <scope>NUCLEOTIDE SEQUENCE [LARGE SCALE GENOMIC DNA]</scope>
    <source>
        <strain evidence="1 2">VU population</strain>
        <tissue evidence="1">Whole body</tissue>
    </source>
</reference>
<proteinExistence type="predicted"/>
<protein>
    <submittedName>
        <fullName evidence="1">Uncharacterized protein</fullName>
    </submittedName>
</protein>
<keyword evidence="2" id="KW-1185">Reference proteome</keyword>
<dbReference type="EMBL" id="LNIX01000001">
    <property type="protein sequence ID" value="OXA63564.1"/>
    <property type="molecule type" value="Genomic_DNA"/>
</dbReference>
<name>A0A226F2C0_FOLCA</name>
<organism evidence="1 2">
    <name type="scientific">Folsomia candida</name>
    <name type="common">Springtail</name>
    <dbReference type="NCBI Taxonomy" id="158441"/>
    <lineage>
        <taxon>Eukaryota</taxon>
        <taxon>Metazoa</taxon>
        <taxon>Ecdysozoa</taxon>
        <taxon>Arthropoda</taxon>
        <taxon>Hexapoda</taxon>
        <taxon>Collembola</taxon>
        <taxon>Entomobryomorpha</taxon>
        <taxon>Isotomoidea</taxon>
        <taxon>Isotomidae</taxon>
        <taxon>Proisotominae</taxon>
        <taxon>Folsomia</taxon>
    </lineage>
</organism>
<gene>
    <name evidence="1" type="ORF">Fcan01_03607</name>
</gene>
<accession>A0A226F2C0</accession>
<dbReference type="AlphaFoldDB" id="A0A226F2C0"/>
<comment type="caution">
    <text evidence="1">The sequence shown here is derived from an EMBL/GenBank/DDBJ whole genome shotgun (WGS) entry which is preliminary data.</text>
</comment>
<sequence>MKTRCLLVGLGSSTTRGTDDLNMEIGSYLTSYLLRIICCVSTLAIVTSGQDEWIHGTNNGTRGKRFVSSGHAFEIFKDIPSSSQVELARSHQTHATSSLCGDFSWILTSQATIRKGSGQAHTASSSSSSSSEEDIIFNANPHHCSVVAKSPSARFVLPHPLPP</sequence>